<feature type="transmembrane region" description="Helical" evidence="7">
    <location>
        <begin position="42"/>
        <end position="65"/>
    </location>
</feature>
<dbReference type="Pfam" id="PF00892">
    <property type="entry name" value="EamA"/>
    <property type="match status" value="2"/>
</dbReference>
<dbReference type="EMBL" id="CP047418">
    <property type="protein sequence ID" value="QLL78482.1"/>
    <property type="molecule type" value="Genomic_DNA"/>
</dbReference>
<feature type="transmembrane region" description="Helical" evidence="7">
    <location>
        <begin position="9"/>
        <end position="30"/>
    </location>
</feature>
<comment type="subcellular location">
    <subcellularLocation>
        <location evidence="1">Cell membrane</location>
        <topology evidence="1">Multi-pass membrane protein</topology>
    </subcellularLocation>
</comment>
<evidence type="ECO:0000313" key="10">
    <source>
        <dbReference type="Proteomes" id="UP000510886"/>
    </source>
</evidence>
<sequence>MQSEFSNTTVIKGITLSALASTFWGISGVVTQFISQNLTIPAAWFLSMRTFGAGVTLLLISFLFYGPKKTLGVFKNWKSVGILLAYALIGLAANMGSFYVSIQTGNASATTILQYLAPLFVVAGAFFFKHIRPLRSDLISFLLCLVGVFFALTKGDMTQLVIPMDSLIWGLISAVTAACYVVFPRPLIAAGNPPFVVLGWGTLIASIGFNTNHPFWHNHPTVSWQLVVAVAAVILIGTIMSFSTLLYSLRFAPSDVVSIMDAVQPIVTSVLSVVFLGLHMTWIETLGVIIVIVAIYILQNSRQKLEKNAKTF</sequence>
<evidence type="ECO:0000259" key="8">
    <source>
        <dbReference type="Pfam" id="PF00892"/>
    </source>
</evidence>
<dbReference type="InterPro" id="IPR000620">
    <property type="entry name" value="EamA_dom"/>
</dbReference>
<feature type="transmembrane region" description="Helical" evidence="7">
    <location>
        <begin position="282"/>
        <end position="298"/>
    </location>
</feature>
<accession>A0A7H9EMG1</accession>
<name>A0A7H9EMG1_9LACO</name>
<evidence type="ECO:0000256" key="6">
    <source>
        <dbReference type="ARBA" id="ARBA00023136"/>
    </source>
</evidence>
<dbReference type="InterPro" id="IPR037185">
    <property type="entry name" value="EmrE-like"/>
</dbReference>
<feature type="transmembrane region" description="Helical" evidence="7">
    <location>
        <begin position="222"/>
        <end position="249"/>
    </location>
</feature>
<dbReference type="SUPFAM" id="SSF103481">
    <property type="entry name" value="Multidrug resistance efflux transporter EmrE"/>
    <property type="match status" value="2"/>
</dbReference>
<dbReference type="GO" id="GO:0005886">
    <property type="term" value="C:plasma membrane"/>
    <property type="evidence" value="ECO:0007669"/>
    <property type="project" value="UniProtKB-SubCell"/>
</dbReference>
<dbReference type="AlphaFoldDB" id="A0A7H9EMG1"/>
<feature type="domain" description="EamA" evidence="8">
    <location>
        <begin position="12"/>
        <end position="152"/>
    </location>
</feature>
<dbReference type="PANTHER" id="PTHR32322">
    <property type="entry name" value="INNER MEMBRANE TRANSPORTER"/>
    <property type="match status" value="1"/>
</dbReference>
<feature type="transmembrane region" description="Helical" evidence="7">
    <location>
        <begin position="77"/>
        <end position="100"/>
    </location>
</feature>
<evidence type="ECO:0000313" key="9">
    <source>
        <dbReference type="EMBL" id="QLL78482.1"/>
    </source>
</evidence>
<feature type="domain" description="EamA" evidence="8">
    <location>
        <begin position="167"/>
        <end position="298"/>
    </location>
</feature>
<dbReference type="InterPro" id="IPR050638">
    <property type="entry name" value="AA-Vitamin_Transporters"/>
</dbReference>
<feature type="transmembrane region" description="Helical" evidence="7">
    <location>
        <begin position="167"/>
        <end position="183"/>
    </location>
</feature>
<dbReference type="PANTHER" id="PTHR32322:SF18">
    <property type="entry name" value="S-ADENOSYLMETHIONINE_S-ADENOSYLHOMOCYSTEINE TRANSPORTER"/>
    <property type="match status" value="1"/>
</dbReference>
<keyword evidence="5 7" id="KW-1133">Transmembrane helix</keyword>
<evidence type="ECO:0000256" key="7">
    <source>
        <dbReference type="SAM" id="Phobius"/>
    </source>
</evidence>
<feature type="transmembrane region" description="Helical" evidence="7">
    <location>
        <begin position="195"/>
        <end position="216"/>
    </location>
</feature>
<evidence type="ECO:0000256" key="2">
    <source>
        <dbReference type="ARBA" id="ARBA00007362"/>
    </source>
</evidence>
<feature type="transmembrane region" description="Helical" evidence="7">
    <location>
        <begin position="256"/>
        <end position="276"/>
    </location>
</feature>
<evidence type="ECO:0000256" key="1">
    <source>
        <dbReference type="ARBA" id="ARBA00004651"/>
    </source>
</evidence>
<proteinExistence type="inferred from homology"/>
<protein>
    <submittedName>
        <fullName evidence="9">EamA family transporter</fullName>
    </submittedName>
</protein>
<comment type="similarity">
    <text evidence="2">Belongs to the EamA transporter family.</text>
</comment>
<feature type="transmembrane region" description="Helical" evidence="7">
    <location>
        <begin position="112"/>
        <end position="131"/>
    </location>
</feature>
<organism evidence="9 10">
    <name type="scientific">Ligilactobacillus saerimneri</name>
    <dbReference type="NCBI Taxonomy" id="228229"/>
    <lineage>
        <taxon>Bacteria</taxon>
        <taxon>Bacillati</taxon>
        <taxon>Bacillota</taxon>
        <taxon>Bacilli</taxon>
        <taxon>Lactobacillales</taxon>
        <taxon>Lactobacillaceae</taxon>
        <taxon>Ligilactobacillus</taxon>
    </lineage>
</organism>
<reference evidence="9 10" key="1">
    <citation type="submission" date="2020-01" db="EMBL/GenBank/DDBJ databases">
        <title>Complete and circular genome sequences of six lactobacillus isolates from horses.</title>
        <authorList>
            <person name="Hassan H.M."/>
        </authorList>
    </citation>
    <scope>NUCLEOTIDE SEQUENCE [LARGE SCALE GENOMIC DNA]</scope>
    <source>
        <strain evidence="9 10">1A</strain>
    </source>
</reference>
<dbReference type="RefSeq" id="WP_180848678.1">
    <property type="nucleotide sequence ID" value="NZ_CP047418.1"/>
</dbReference>
<gene>
    <name evidence="9" type="ORF">GTO87_07745</name>
</gene>
<dbReference type="Gene3D" id="1.10.3730.20">
    <property type="match status" value="1"/>
</dbReference>
<evidence type="ECO:0000256" key="3">
    <source>
        <dbReference type="ARBA" id="ARBA00022475"/>
    </source>
</evidence>
<keyword evidence="4 7" id="KW-0812">Transmembrane</keyword>
<feature type="transmembrane region" description="Helical" evidence="7">
    <location>
        <begin position="138"/>
        <end position="155"/>
    </location>
</feature>
<evidence type="ECO:0000256" key="5">
    <source>
        <dbReference type="ARBA" id="ARBA00022989"/>
    </source>
</evidence>
<keyword evidence="3" id="KW-1003">Cell membrane</keyword>
<keyword evidence="6 7" id="KW-0472">Membrane</keyword>
<dbReference type="KEGG" id="lsw:GTO87_07745"/>
<dbReference type="Proteomes" id="UP000510886">
    <property type="component" value="Chromosome"/>
</dbReference>
<evidence type="ECO:0000256" key="4">
    <source>
        <dbReference type="ARBA" id="ARBA00022692"/>
    </source>
</evidence>